<keyword evidence="4" id="KW-1185">Reference proteome</keyword>
<evidence type="ECO:0000313" key="4">
    <source>
        <dbReference type="Proteomes" id="UP000646827"/>
    </source>
</evidence>
<protein>
    <recommendedName>
        <fullName evidence="5">Coth-domain-containing protein</fullName>
    </recommendedName>
</protein>
<sequence length="676" mass="75577">MKIDCFCLLGQIIITLLFCVTTITSVTSAAAINNNDDKSNNSKNNNNVDIRYCVVAFPNQGESVSVLINEQSYSLQPSTDRSHIFCGTAPYGRVYEYVYINSTGAIVKKEEQKRSLANNVTTTGNEFFDRAPTVHNVPEVPQAFHPIYPPLFTNMNNSNQVATIIMTVDEQAFDAICQEPLQKHQNGGAQVFTLTYISNSEIHSFRNVTIDNSGQSTKEYARQSFEIDFNKYVTEKNSPRQLLFGRSVIKLRGEQTDGSFIREKLVMDMLASAGAATLSSSWVRVFVNDMPLGLFLMTDDASTHFIDNVLHGGDWSYPNTGPTYKGNAIDQEHCANLEYLGDDPVLYSKDVYKLKDKGTSNIELKKENKTTPLIEFIKQLANIDPAEATDAQNRGDLEKLIDPQNLMLHMAINYLIGSWDGFWFQASNFYLNQDLASKQWALVSYDFDETLGNGVETAGFVNVKYDAYTPSSAKRPLIDVILKSPYYHKEFETILKTLVKKFFKPSIVRPRLEAWIKMLRQDVEWDRSLPDHSPGKKVPWTIEDLETNTLGITTTTTTTSQQQETKKVEGHTGNSALSLSIADWVQQRSELICKQFGISDEDDIAAIGPYTEGRIMDGSGQVTDLTSFEPKQEPNNNVPLAGEKDTGDATTTAPHTTSFTSIFSLFISIIAMTLIS</sequence>
<dbReference type="Proteomes" id="UP000646827">
    <property type="component" value="Unassembled WGS sequence"/>
</dbReference>
<dbReference type="AlphaFoldDB" id="A0A8H7S6X5"/>
<dbReference type="OrthoDB" id="10267127at2759"/>
<feature type="region of interest" description="Disordered" evidence="1">
    <location>
        <begin position="618"/>
        <end position="653"/>
    </location>
</feature>
<feature type="chain" id="PRO_5034688462" description="Coth-domain-containing protein" evidence="2">
    <location>
        <begin position="32"/>
        <end position="676"/>
    </location>
</feature>
<gene>
    <name evidence="3" type="ORF">INT45_011534</name>
</gene>
<dbReference type="PANTHER" id="PTHR40050:SF1">
    <property type="entry name" value="INNER SPORE COAT PROTEIN H"/>
    <property type="match status" value="1"/>
</dbReference>
<proteinExistence type="predicted"/>
<dbReference type="PANTHER" id="PTHR40050">
    <property type="entry name" value="INNER SPORE COAT PROTEIN H"/>
    <property type="match status" value="1"/>
</dbReference>
<name>A0A8H7S6X5_9FUNG</name>
<evidence type="ECO:0000256" key="2">
    <source>
        <dbReference type="SAM" id="SignalP"/>
    </source>
</evidence>
<dbReference type="InterPro" id="IPR014867">
    <property type="entry name" value="Spore_coat_CotH_CotH2/3/7"/>
</dbReference>
<evidence type="ECO:0000256" key="1">
    <source>
        <dbReference type="SAM" id="MobiDB-lite"/>
    </source>
</evidence>
<evidence type="ECO:0008006" key="5">
    <source>
        <dbReference type="Google" id="ProtNLM"/>
    </source>
</evidence>
<organism evidence="3 4">
    <name type="scientific">Circinella minor</name>
    <dbReference type="NCBI Taxonomy" id="1195481"/>
    <lineage>
        <taxon>Eukaryota</taxon>
        <taxon>Fungi</taxon>
        <taxon>Fungi incertae sedis</taxon>
        <taxon>Mucoromycota</taxon>
        <taxon>Mucoromycotina</taxon>
        <taxon>Mucoromycetes</taxon>
        <taxon>Mucorales</taxon>
        <taxon>Lichtheimiaceae</taxon>
        <taxon>Circinella</taxon>
    </lineage>
</organism>
<dbReference type="EMBL" id="JAEPRB010000066">
    <property type="protein sequence ID" value="KAG2223188.1"/>
    <property type="molecule type" value="Genomic_DNA"/>
</dbReference>
<keyword evidence="2" id="KW-0732">Signal</keyword>
<dbReference type="Pfam" id="PF08757">
    <property type="entry name" value="CotH"/>
    <property type="match status" value="1"/>
</dbReference>
<reference evidence="3 4" key="1">
    <citation type="submission" date="2020-12" db="EMBL/GenBank/DDBJ databases">
        <title>Metabolic potential, ecology and presence of endohyphal bacteria is reflected in genomic diversity of Mucoromycotina.</title>
        <authorList>
            <person name="Muszewska A."/>
            <person name="Okrasinska A."/>
            <person name="Steczkiewicz K."/>
            <person name="Drgas O."/>
            <person name="Orlowska M."/>
            <person name="Perlinska-Lenart U."/>
            <person name="Aleksandrzak-Piekarczyk T."/>
            <person name="Szatraj K."/>
            <person name="Zielenkiewicz U."/>
            <person name="Pilsyk S."/>
            <person name="Malc E."/>
            <person name="Mieczkowski P."/>
            <person name="Kruszewska J.S."/>
            <person name="Biernat P."/>
            <person name="Pawlowska J."/>
        </authorList>
    </citation>
    <scope>NUCLEOTIDE SEQUENCE [LARGE SCALE GENOMIC DNA]</scope>
    <source>
        <strain evidence="3 4">CBS 142.35</strain>
    </source>
</reference>
<evidence type="ECO:0000313" key="3">
    <source>
        <dbReference type="EMBL" id="KAG2223188.1"/>
    </source>
</evidence>
<comment type="caution">
    <text evidence="3">The sequence shown here is derived from an EMBL/GenBank/DDBJ whole genome shotgun (WGS) entry which is preliminary data.</text>
</comment>
<accession>A0A8H7S6X5</accession>
<feature type="signal peptide" evidence="2">
    <location>
        <begin position="1"/>
        <end position="31"/>
    </location>
</feature>